<protein>
    <recommendedName>
        <fullName evidence="7">Sugar phosphate phosphatase</fullName>
        <ecNumber evidence="7">3.1.3.-</ecNumber>
    </recommendedName>
</protein>
<evidence type="ECO:0000313" key="9">
    <source>
        <dbReference type="EMBL" id="KAL0081077.1"/>
    </source>
</evidence>
<evidence type="ECO:0000256" key="1">
    <source>
        <dbReference type="ARBA" id="ARBA00001326"/>
    </source>
</evidence>
<keyword evidence="3 7" id="KW-0479">Metal-binding</keyword>
<comment type="function">
    <text evidence="7">Metal-dependent phosphatase that shows phosphatase activity against several substrates, including fructose-1-phosphate and fructose-6-phosphate. Its preference for fructose-1-phosphate, a strong glycating agent that causes DNA damage rather than a canonical yeast metabolite, suggests a damage-control function in hexose phosphate metabolism.</text>
</comment>
<accession>A0ABR3ATG3</accession>
<sequence length="450" mass="52700">MAAYTPNNPPYPAYRATAKGSFAEDSTIRRWPIIIDSAITEVKEAMDEMSPHGPEYIEGKEILKGIDTLKDEILKDKPLRLIHDDETDAESWNSNLRAHFPFATWFSGTWLFNECYMYRRLRECFCITTYWKDFDPFARQKIATFRSSYTSVFALARKMPELIKPMDKEEWKFVYHELIQVCLWGNATDLSLLTNMTEEDIKRLQATEKHRLEEQRKFIVVDHIDKLWEQIETLENGKIEFVLDNSGFEVFVDLVLADWLIQTKKASQVIFNCKTIPWFVSDVMPKDVPILFESCLDPTFFPVDTKRTTEDVEALEKMVRRWQQYVQEGQLIIRSHPFWCSGLSYWYLKSDAPGLYNDMHSSDLVIFKGDLNYRKLVFCCDWPVTTPFEEAIGKDMANFTSIVSLRTNKADPIVGLKEGQREEIEKEATYNEWRCSGKYAVVEYNKGHKK</sequence>
<organism evidence="9 10">
    <name type="scientific">Phycomyces blakesleeanus</name>
    <dbReference type="NCBI Taxonomy" id="4837"/>
    <lineage>
        <taxon>Eukaryota</taxon>
        <taxon>Fungi</taxon>
        <taxon>Fungi incertae sedis</taxon>
        <taxon>Mucoromycota</taxon>
        <taxon>Mucoromycotina</taxon>
        <taxon>Mucoromycetes</taxon>
        <taxon>Mucorales</taxon>
        <taxon>Phycomycetaceae</taxon>
        <taxon>Phycomyces</taxon>
    </lineage>
</organism>
<keyword evidence="5 7" id="KW-0464">Manganese</keyword>
<dbReference type="Proteomes" id="UP001448207">
    <property type="component" value="Unassembled WGS sequence"/>
</dbReference>
<dbReference type="Gene3D" id="3.40.50.10880">
    <property type="entry name" value="Uncharacterised protein PF01937, DUF89, domain 3"/>
    <property type="match status" value="1"/>
</dbReference>
<dbReference type="PANTHER" id="PTHR12260:SF4">
    <property type="entry name" value="SUGAR PHOSPHATE PHOSPHATASE"/>
    <property type="match status" value="1"/>
</dbReference>
<evidence type="ECO:0000313" key="10">
    <source>
        <dbReference type="Proteomes" id="UP001448207"/>
    </source>
</evidence>
<comment type="cofactor">
    <cofactor evidence="7">
        <name>Mn(2+)</name>
        <dbReference type="ChEBI" id="CHEBI:29035"/>
    </cofactor>
    <cofactor evidence="7">
        <name>Ni(2+)</name>
        <dbReference type="ChEBI" id="CHEBI:49786"/>
    </cofactor>
</comment>
<evidence type="ECO:0000256" key="4">
    <source>
        <dbReference type="ARBA" id="ARBA00022801"/>
    </source>
</evidence>
<comment type="domain">
    <text evidence="7">Subfamily III proteins have a conserved RTxK motif about 40-50 residues from the C-terminus; the threonine may be replaced by serine or cysteine.</text>
</comment>
<reference evidence="9 10" key="1">
    <citation type="submission" date="2024-04" db="EMBL/GenBank/DDBJ databases">
        <title>Symmetric and asymmetric DNA N6-adenine methylation regulates different biological responses in Mucorales.</title>
        <authorList>
            <consortium name="Lawrence Berkeley National Laboratory"/>
            <person name="Lax C."/>
            <person name="Mondo S.J."/>
            <person name="Osorio-Concepcion M."/>
            <person name="Muszewska A."/>
            <person name="Corrochano-Luque M."/>
            <person name="Gutierrez G."/>
            <person name="Riley R."/>
            <person name="Lipzen A."/>
            <person name="Guo J."/>
            <person name="Hundley H."/>
            <person name="Amirebrahimi M."/>
            <person name="Ng V."/>
            <person name="Lorenzo-Gutierrez D."/>
            <person name="Binder U."/>
            <person name="Yang J."/>
            <person name="Song Y."/>
            <person name="Canovas D."/>
            <person name="Navarro E."/>
            <person name="Freitag M."/>
            <person name="Gabaldon T."/>
            <person name="Grigoriev I.V."/>
            <person name="Corrochano L.M."/>
            <person name="Nicolas F.E."/>
            <person name="Garre V."/>
        </authorList>
    </citation>
    <scope>NUCLEOTIDE SEQUENCE [LARGE SCALE GENOMIC DNA]</scope>
    <source>
        <strain evidence="9 10">L51</strain>
    </source>
</reference>
<dbReference type="Gene3D" id="1.20.930.60">
    <property type="match status" value="1"/>
</dbReference>
<comment type="catalytic activity">
    <reaction evidence="1 7">
        <text>beta-D-fructose 1-phosphate + H2O = D-fructose + phosphate</text>
        <dbReference type="Rhea" id="RHEA:35603"/>
        <dbReference type="ChEBI" id="CHEBI:15377"/>
        <dbReference type="ChEBI" id="CHEBI:37721"/>
        <dbReference type="ChEBI" id="CHEBI:43474"/>
        <dbReference type="ChEBI" id="CHEBI:138881"/>
    </reaction>
</comment>
<dbReference type="Pfam" id="PF01937">
    <property type="entry name" value="ARMT1-like_dom"/>
    <property type="match status" value="1"/>
</dbReference>
<dbReference type="EMBL" id="JBCLYO010000018">
    <property type="protein sequence ID" value="KAL0081077.1"/>
    <property type="molecule type" value="Genomic_DNA"/>
</dbReference>
<evidence type="ECO:0000256" key="5">
    <source>
        <dbReference type="ARBA" id="ARBA00023211"/>
    </source>
</evidence>
<comment type="catalytic activity">
    <reaction evidence="6 7">
        <text>beta-D-fructose 6-phosphate = dihydroxyacetone + D-glyceraldehyde 3-phosphate</text>
        <dbReference type="Rhea" id="RHEA:28002"/>
        <dbReference type="ChEBI" id="CHEBI:16016"/>
        <dbReference type="ChEBI" id="CHEBI:57634"/>
        <dbReference type="ChEBI" id="CHEBI:59776"/>
    </reaction>
</comment>
<dbReference type="EC" id="3.1.3.-" evidence="7"/>
<feature type="domain" description="Damage-control phosphatase ARMT1-like metal-binding" evidence="8">
    <location>
        <begin position="29"/>
        <end position="423"/>
    </location>
</feature>
<dbReference type="InterPro" id="IPR039763">
    <property type="entry name" value="ARMT1"/>
</dbReference>
<keyword evidence="4 7" id="KW-0378">Hydrolase</keyword>
<name>A0ABR3ATG3_PHYBL</name>
<evidence type="ECO:0000256" key="3">
    <source>
        <dbReference type="ARBA" id="ARBA00022723"/>
    </source>
</evidence>
<dbReference type="SUPFAM" id="SSF111321">
    <property type="entry name" value="AF1104-like"/>
    <property type="match status" value="1"/>
</dbReference>
<dbReference type="InterPro" id="IPR002791">
    <property type="entry name" value="ARMT1-like_metal-bd"/>
</dbReference>
<evidence type="ECO:0000256" key="7">
    <source>
        <dbReference type="RuleBase" id="RU367030"/>
    </source>
</evidence>
<evidence type="ECO:0000259" key="8">
    <source>
        <dbReference type="Pfam" id="PF01937"/>
    </source>
</evidence>
<gene>
    <name evidence="9" type="ORF">J3Q64DRAFT_1850827</name>
</gene>
<dbReference type="InterPro" id="IPR036075">
    <property type="entry name" value="ARMT-1-like_metal-bd_sf"/>
</dbReference>
<dbReference type="PANTHER" id="PTHR12260">
    <property type="entry name" value="DAMAGE-CONTROL PHOSPHATASE ARMT1"/>
    <property type="match status" value="1"/>
</dbReference>
<comment type="similarity">
    <text evidence="2 7">Belongs to the damage-control phosphatase family. Sugar phosphate phosphatase III subfamily.</text>
</comment>
<proteinExistence type="inferred from homology"/>
<evidence type="ECO:0000256" key="2">
    <source>
        <dbReference type="ARBA" id="ARBA00009519"/>
    </source>
</evidence>
<comment type="caution">
    <text evidence="9">The sequence shown here is derived from an EMBL/GenBank/DDBJ whole genome shotgun (WGS) entry which is preliminary data.</text>
</comment>
<keyword evidence="10" id="KW-1185">Reference proteome</keyword>
<evidence type="ECO:0000256" key="6">
    <source>
        <dbReference type="ARBA" id="ARBA00048809"/>
    </source>
</evidence>